<evidence type="ECO:0000313" key="2">
    <source>
        <dbReference type="EMBL" id="MDC8829235.1"/>
    </source>
</evidence>
<evidence type="ECO:0000256" key="1">
    <source>
        <dbReference type="SAM" id="SignalP"/>
    </source>
</evidence>
<dbReference type="Gene3D" id="1.20.120.20">
    <property type="entry name" value="Apolipoprotein"/>
    <property type="match status" value="1"/>
</dbReference>
<evidence type="ECO:0000313" key="3">
    <source>
        <dbReference type="Proteomes" id="UP001218788"/>
    </source>
</evidence>
<organism evidence="2 3">
    <name type="scientific">Alteromonas gilva</name>
    <dbReference type="NCBI Taxonomy" id="2987522"/>
    <lineage>
        <taxon>Bacteria</taxon>
        <taxon>Pseudomonadati</taxon>
        <taxon>Pseudomonadota</taxon>
        <taxon>Gammaproteobacteria</taxon>
        <taxon>Alteromonadales</taxon>
        <taxon>Alteromonadaceae</taxon>
        <taxon>Alteromonas/Salinimonas group</taxon>
        <taxon>Alteromonas</taxon>
    </lineage>
</organism>
<dbReference type="EMBL" id="JAQQXP010000001">
    <property type="protein sequence ID" value="MDC8829235.1"/>
    <property type="molecule type" value="Genomic_DNA"/>
</dbReference>
<protein>
    <recommendedName>
        <fullName evidence="4">Late embryogenesis abundant protein</fullName>
    </recommendedName>
</protein>
<proteinExistence type="predicted"/>
<keyword evidence="3" id="KW-1185">Reference proteome</keyword>
<feature type="chain" id="PRO_5047216423" description="Late embryogenesis abundant protein" evidence="1">
    <location>
        <begin position="23"/>
        <end position="100"/>
    </location>
</feature>
<name>A0ABT5KWU7_9ALTE</name>
<feature type="signal peptide" evidence="1">
    <location>
        <begin position="1"/>
        <end position="22"/>
    </location>
</feature>
<keyword evidence="1" id="KW-0732">Signal</keyword>
<accession>A0ABT5KWU7</accession>
<reference evidence="2 3" key="1">
    <citation type="submission" date="2022-10" db="EMBL/GenBank/DDBJ databases">
        <title>Alteromonas sp. chi3 Genome sequencing.</title>
        <authorList>
            <person name="Park S."/>
        </authorList>
    </citation>
    <scope>NUCLEOTIDE SEQUENCE [LARGE SCALE GENOMIC DNA]</scope>
    <source>
        <strain evidence="3">chi3</strain>
    </source>
</reference>
<dbReference type="RefSeq" id="WP_273637606.1">
    <property type="nucleotide sequence ID" value="NZ_JAQQXP010000001.1"/>
</dbReference>
<sequence>MKTTKKLFTLATVVMFTLGLSACSEEKEEQTESKVSEFKNAASKAMDDAKEATSDAADKTKAFAEDTADKAEEMAKDAGNAIEDACEDAKEKMDLEDKDC</sequence>
<gene>
    <name evidence="2" type="ORF">OIK42_00545</name>
</gene>
<dbReference type="Proteomes" id="UP001218788">
    <property type="component" value="Unassembled WGS sequence"/>
</dbReference>
<comment type="caution">
    <text evidence="2">The sequence shown here is derived from an EMBL/GenBank/DDBJ whole genome shotgun (WGS) entry which is preliminary data.</text>
</comment>
<evidence type="ECO:0008006" key="4">
    <source>
        <dbReference type="Google" id="ProtNLM"/>
    </source>
</evidence>
<dbReference type="PROSITE" id="PS51257">
    <property type="entry name" value="PROKAR_LIPOPROTEIN"/>
    <property type="match status" value="1"/>
</dbReference>